<evidence type="ECO:0000256" key="5">
    <source>
        <dbReference type="ARBA" id="ARBA00023125"/>
    </source>
</evidence>
<dbReference type="GO" id="GO:0000014">
    <property type="term" value="F:single-stranded DNA endodeoxyribonuclease activity"/>
    <property type="evidence" value="ECO:0007669"/>
    <property type="project" value="UniProtKB-UniRule"/>
</dbReference>
<reference evidence="9" key="1">
    <citation type="submission" date="2020-02" db="EMBL/GenBank/DDBJ databases">
        <authorList>
            <person name="Meier V. D."/>
        </authorList>
    </citation>
    <scope>NUCLEOTIDE SEQUENCE</scope>
    <source>
        <strain evidence="9">AVDCRST_MAG30</strain>
    </source>
</reference>
<keyword evidence="4 6" id="KW-0378">Hydrolase</keyword>
<dbReference type="InterPro" id="IPR049173">
    <property type="entry name" value="NucS_N_sf"/>
</dbReference>
<feature type="domain" description="Endonuclease NucS C-terminal" evidence="7">
    <location>
        <begin position="100"/>
        <end position="214"/>
    </location>
</feature>
<dbReference type="EC" id="3.1.-.-" evidence="6"/>
<evidence type="ECO:0000259" key="7">
    <source>
        <dbReference type="Pfam" id="PF01939"/>
    </source>
</evidence>
<name>A0A6J4RN58_9ACTN</name>
<dbReference type="InterPro" id="IPR011856">
    <property type="entry name" value="tRNA_endonuc-like_dom_sf"/>
</dbReference>
<dbReference type="NCBIfam" id="NF002876">
    <property type="entry name" value="PRK03298.1"/>
    <property type="match status" value="1"/>
</dbReference>
<evidence type="ECO:0000256" key="3">
    <source>
        <dbReference type="ARBA" id="ARBA00022759"/>
    </source>
</evidence>
<comment type="similarity">
    <text evidence="6">Belongs to the NucS endonuclease family.</text>
</comment>
<dbReference type="HAMAP" id="MF_00722">
    <property type="entry name" value="NucS"/>
    <property type="match status" value="1"/>
</dbReference>
<evidence type="ECO:0000259" key="8">
    <source>
        <dbReference type="Pfam" id="PF21003"/>
    </source>
</evidence>
<protein>
    <recommendedName>
        <fullName evidence="6">Endonuclease NucS</fullName>
        <ecNumber evidence="6">3.1.-.-</ecNumber>
    </recommendedName>
</protein>
<comment type="function">
    <text evidence="6">Cleaves both 3' and 5' ssDNA extremities of branched DNA structures.</text>
</comment>
<evidence type="ECO:0000313" key="9">
    <source>
        <dbReference type="EMBL" id="CAA9477938.1"/>
    </source>
</evidence>
<dbReference type="InterPro" id="IPR048302">
    <property type="entry name" value="NucS_N"/>
</dbReference>
<dbReference type="GO" id="GO:0005737">
    <property type="term" value="C:cytoplasm"/>
    <property type="evidence" value="ECO:0007669"/>
    <property type="project" value="UniProtKB-SubCell"/>
</dbReference>
<dbReference type="Gene3D" id="2.70.180.20">
    <property type="match status" value="1"/>
</dbReference>
<dbReference type="CDD" id="cd22341">
    <property type="entry name" value="NucS-like"/>
    <property type="match status" value="1"/>
</dbReference>
<organism evidence="9">
    <name type="scientific">uncultured Solirubrobacteraceae bacterium</name>
    <dbReference type="NCBI Taxonomy" id="1162706"/>
    <lineage>
        <taxon>Bacteria</taxon>
        <taxon>Bacillati</taxon>
        <taxon>Actinomycetota</taxon>
        <taxon>Thermoleophilia</taxon>
        <taxon>Solirubrobacterales</taxon>
        <taxon>Solirubrobacteraceae</taxon>
        <taxon>environmental samples</taxon>
    </lineage>
</organism>
<dbReference type="InterPro" id="IPR048301">
    <property type="entry name" value="NucS_C"/>
</dbReference>
<dbReference type="EMBL" id="CADCVS010000098">
    <property type="protein sequence ID" value="CAA9477938.1"/>
    <property type="molecule type" value="Genomic_DNA"/>
</dbReference>
<dbReference type="Pfam" id="PF21003">
    <property type="entry name" value="NucS_N"/>
    <property type="match status" value="1"/>
</dbReference>
<dbReference type="Gene3D" id="3.40.1350.10">
    <property type="match status" value="1"/>
</dbReference>
<comment type="subcellular location">
    <subcellularLocation>
        <location evidence="6">Cytoplasm</location>
    </subcellularLocation>
</comment>
<dbReference type="Pfam" id="PF01939">
    <property type="entry name" value="NucS_C"/>
    <property type="match status" value="1"/>
</dbReference>
<feature type="domain" description="Endonuclease NucS N-terminal PH-like" evidence="8">
    <location>
        <begin position="2"/>
        <end position="90"/>
    </location>
</feature>
<sequence>MRLIVARCSIEYSGRLSTTLPEALRLIMIKADGSVMVHADTGGYKPLNWMTPPTAIEESEAGIVVRKVKGDDQLDIRIAEVVSDSAHKMDFDAGLQKDGVEAHLQELLADAPGWCGEGFRLVRREWPTDIGPVDLMCRDDGDGWIAVEIKRVGTIDAVEQLCRYLERIRLDPAMADCEGVLAAQVVKPQARVLAEARGLRWVEVDLEILRGEKVPALTLFAA</sequence>
<dbReference type="PANTHER" id="PTHR38814:SF1">
    <property type="entry name" value="ENDONUCLEASE NUCS"/>
    <property type="match status" value="1"/>
</dbReference>
<keyword evidence="1 6" id="KW-0963">Cytoplasm</keyword>
<accession>A0A6J4RN58</accession>
<gene>
    <name evidence="6" type="primary">nucS</name>
    <name evidence="9" type="ORF">AVDCRST_MAG30-604</name>
</gene>
<dbReference type="InterPro" id="IPR002793">
    <property type="entry name" value="Endonuclease_NucS"/>
</dbReference>
<keyword evidence="2 6" id="KW-0540">Nuclease</keyword>
<dbReference type="PANTHER" id="PTHR38814">
    <property type="entry name" value="ENDONUCLEASE NUCS"/>
    <property type="match status" value="1"/>
</dbReference>
<evidence type="ECO:0000256" key="2">
    <source>
        <dbReference type="ARBA" id="ARBA00022722"/>
    </source>
</evidence>
<dbReference type="GO" id="GO:0003677">
    <property type="term" value="F:DNA binding"/>
    <property type="evidence" value="ECO:0007669"/>
    <property type="project" value="UniProtKB-KW"/>
</dbReference>
<evidence type="ECO:0000256" key="6">
    <source>
        <dbReference type="HAMAP-Rule" id="MF_00722"/>
    </source>
</evidence>
<proteinExistence type="inferred from homology"/>
<evidence type="ECO:0000256" key="4">
    <source>
        <dbReference type="ARBA" id="ARBA00022801"/>
    </source>
</evidence>
<evidence type="ECO:0000256" key="1">
    <source>
        <dbReference type="ARBA" id="ARBA00022490"/>
    </source>
</evidence>
<keyword evidence="5 6" id="KW-0238">DNA-binding</keyword>
<keyword evidence="3 6" id="KW-0255">Endonuclease</keyword>
<dbReference type="AlphaFoldDB" id="A0A6J4RN58"/>